<proteinExistence type="predicted"/>
<dbReference type="OrthoDB" id="27995at2157"/>
<dbReference type="InterPro" id="IPR011852">
    <property type="entry name" value="TRAP_TAXI"/>
</dbReference>
<dbReference type="AlphaFoldDB" id="A0A3N6LUZ5"/>
<dbReference type="SUPFAM" id="SSF53850">
    <property type="entry name" value="Periplasmic binding protein-like II"/>
    <property type="match status" value="1"/>
</dbReference>
<gene>
    <name evidence="1" type="ORF">EA473_12380</name>
</gene>
<dbReference type="Proteomes" id="UP000282323">
    <property type="component" value="Unassembled WGS sequence"/>
</dbReference>
<dbReference type="Gene3D" id="3.40.190.10">
    <property type="entry name" value="Periplasmic binding protein-like II"/>
    <property type="match status" value="2"/>
</dbReference>
<protein>
    <submittedName>
        <fullName evidence="1">TRAP transporter substrate-binding protein</fullName>
    </submittedName>
</protein>
<reference evidence="1 2" key="1">
    <citation type="submission" date="2018-10" db="EMBL/GenBank/DDBJ databases">
        <title>Natrarchaeobius chitinivorans gen. nov., sp. nov., and Natrarchaeobius haloalkaliphilus sp. nov., alkaliphilic, chitin-utilizing haloarchaea from hypersaline alkaline lakes.</title>
        <authorList>
            <person name="Sorokin D.Y."/>
            <person name="Elcheninov A.G."/>
            <person name="Kostrikina N.A."/>
            <person name="Bale N.J."/>
            <person name="Sinninghe Damste J.S."/>
            <person name="Khijniak T.V."/>
            <person name="Kublanov I.V."/>
            <person name="Toshchakov S.V."/>
        </authorList>
    </citation>
    <scope>NUCLEOTIDE SEQUENCE [LARGE SCALE GENOMIC DNA]</scope>
    <source>
        <strain evidence="1 2">AArcht4T</strain>
    </source>
</reference>
<comment type="caution">
    <text evidence="1">The sequence shown here is derived from an EMBL/GenBank/DDBJ whole genome shotgun (WGS) entry which is preliminary data.</text>
</comment>
<dbReference type="EMBL" id="REGA01000010">
    <property type="protein sequence ID" value="RQG94168.1"/>
    <property type="molecule type" value="Genomic_DNA"/>
</dbReference>
<sequence length="325" mass="35277">MAGLGLLGLAGCLGDDDETDVRVGMGTGGTSEEMTQALQRVVDSESESARIITQGTSGDPENVRLYNDGDIDAHTGNNSSIIAAMNDEEPFAEEPVDEVAPQGFLLHTFHFHWLAVEGSGIETTDDLAGRDVWPLQPDWGIRQLAQDVHENAGMWEDLEGSTVDIDAGDVAGAIEEGRVEAFIGYGANFTGLPGWLTEVDARADVYAVETTDTLRDGIDATEGMSANEIDVYGYDQDVGTDTLVTWDEPGQLWISEDVDDDVAYELARVSHEYVDEIREGQADYPDHSDIDIMTSGYMSDVPVHAGVADFLEDNDAWDDSWDRSS</sequence>
<keyword evidence="2" id="KW-1185">Reference proteome</keyword>
<organism evidence="1 2">
    <name type="scientific">Natrarchaeobius chitinivorans</name>
    <dbReference type="NCBI Taxonomy" id="1679083"/>
    <lineage>
        <taxon>Archaea</taxon>
        <taxon>Methanobacteriati</taxon>
        <taxon>Methanobacteriota</taxon>
        <taxon>Stenosarchaea group</taxon>
        <taxon>Halobacteria</taxon>
        <taxon>Halobacteriales</taxon>
        <taxon>Natrialbaceae</taxon>
        <taxon>Natrarchaeobius</taxon>
    </lineage>
</organism>
<evidence type="ECO:0000313" key="2">
    <source>
        <dbReference type="Proteomes" id="UP000282323"/>
    </source>
</evidence>
<dbReference type="PANTHER" id="PTHR42941">
    <property type="entry name" value="SLL1037 PROTEIN"/>
    <property type="match status" value="1"/>
</dbReference>
<evidence type="ECO:0000313" key="1">
    <source>
        <dbReference type="EMBL" id="RQG94168.1"/>
    </source>
</evidence>
<name>A0A3N6LUZ5_NATCH</name>
<accession>A0A3N6LUZ5</accession>
<dbReference type="PANTHER" id="PTHR42941:SF1">
    <property type="entry name" value="SLL1037 PROTEIN"/>
    <property type="match status" value="1"/>
</dbReference>
<dbReference type="Pfam" id="PF16868">
    <property type="entry name" value="NMT1_3"/>
    <property type="match status" value="1"/>
</dbReference>